<gene>
    <name evidence="2" type="ORF">EYC84_002173</name>
</gene>
<evidence type="ECO:0000313" key="3">
    <source>
        <dbReference type="Proteomes" id="UP000322873"/>
    </source>
</evidence>
<dbReference type="VEuPathDB" id="FungiDB:MFRU_064g00370"/>
<dbReference type="Pfam" id="PF00975">
    <property type="entry name" value="Thioesterase"/>
    <property type="match status" value="1"/>
</dbReference>
<evidence type="ECO:0000259" key="1">
    <source>
        <dbReference type="Pfam" id="PF00975"/>
    </source>
</evidence>
<dbReference type="InterPro" id="IPR029058">
    <property type="entry name" value="AB_hydrolase_fold"/>
</dbReference>
<organism evidence="2 3">
    <name type="scientific">Monilinia fructicola</name>
    <name type="common">Brown rot fungus</name>
    <name type="synonym">Ciboria fructicola</name>
    <dbReference type="NCBI Taxonomy" id="38448"/>
    <lineage>
        <taxon>Eukaryota</taxon>
        <taxon>Fungi</taxon>
        <taxon>Dikarya</taxon>
        <taxon>Ascomycota</taxon>
        <taxon>Pezizomycotina</taxon>
        <taxon>Leotiomycetes</taxon>
        <taxon>Helotiales</taxon>
        <taxon>Sclerotiniaceae</taxon>
        <taxon>Monilinia</taxon>
    </lineage>
</organism>
<accession>A0A5M9JME3</accession>
<proteinExistence type="predicted"/>
<name>A0A5M9JME3_MONFR</name>
<comment type="caution">
    <text evidence="2">The sequence shown here is derived from an EMBL/GenBank/DDBJ whole genome shotgun (WGS) entry which is preliminary data.</text>
</comment>
<reference evidence="2 3" key="1">
    <citation type="submission" date="2019-06" db="EMBL/GenBank/DDBJ databases">
        <title>Genome Sequence of the Brown Rot Fungal Pathogen Monilinia fructicola.</title>
        <authorList>
            <person name="De Miccolis Angelini R.M."/>
            <person name="Landi L."/>
            <person name="Abate D."/>
            <person name="Pollastro S."/>
            <person name="Romanazzi G."/>
            <person name="Faretra F."/>
        </authorList>
    </citation>
    <scope>NUCLEOTIDE SEQUENCE [LARGE SCALE GENOMIC DNA]</scope>
    <source>
        <strain evidence="2 3">Mfrc123</strain>
    </source>
</reference>
<dbReference type="Gene3D" id="3.40.50.1820">
    <property type="entry name" value="alpha/beta hydrolase"/>
    <property type="match status" value="1"/>
</dbReference>
<dbReference type="OrthoDB" id="10253869at2759"/>
<keyword evidence="3" id="KW-1185">Reference proteome</keyword>
<dbReference type="Proteomes" id="UP000322873">
    <property type="component" value="Unassembled WGS sequence"/>
</dbReference>
<evidence type="ECO:0000313" key="2">
    <source>
        <dbReference type="EMBL" id="KAA8569830.1"/>
    </source>
</evidence>
<dbReference type="EMBL" id="VICG01000007">
    <property type="protein sequence ID" value="KAA8569830.1"/>
    <property type="molecule type" value="Genomic_DNA"/>
</dbReference>
<feature type="domain" description="Thioesterase" evidence="1">
    <location>
        <begin position="19"/>
        <end position="229"/>
    </location>
</feature>
<dbReference type="AlphaFoldDB" id="A0A5M9JME3"/>
<dbReference type="InterPro" id="IPR001031">
    <property type="entry name" value="Thioesterase"/>
</dbReference>
<sequence length="270" mass="30177">MENPVLIQKAARRYKSAIPLFLFHDGGGTVLPYHFLESLNRNVWGISYPHLHDGGTFENGIKGMGELYAGFIRGKVPKGKVLLGGWSAGGSIAIQVAKCLESIPDICVAGIIMLDTPFPDFPDWRPKDAPPVQFHLAVAPDQSSKSKLAQQQAINDIIHALSVWELPTWDDGRRPPPAVFIRALKVVPTEKVVEVDWFREQYALGWLRYPYNFIIKEFRVDGDHFSIFTPSDLPGLSTKLREACELLDTKQDTSILLDSKQETRILVAAL</sequence>
<protein>
    <recommendedName>
        <fullName evidence="1">Thioesterase domain-containing protein</fullName>
    </recommendedName>
</protein>
<dbReference type="SUPFAM" id="SSF53474">
    <property type="entry name" value="alpha/beta-Hydrolases"/>
    <property type="match status" value="1"/>
</dbReference>